<evidence type="ECO:0000313" key="13">
    <source>
        <dbReference type="EMBL" id="MBK7956181.1"/>
    </source>
</evidence>
<feature type="domain" description="AprE-like beta-barrel" evidence="12">
    <location>
        <begin position="328"/>
        <end position="421"/>
    </location>
</feature>
<evidence type="ECO:0000256" key="8">
    <source>
        <dbReference type="ARBA" id="ARBA00023136"/>
    </source>
</evidence>
<evidence type="ECO:0000256" key="9">
    <source>
        <dbReference type="RuleBase" id="RU365093"/>
    </source>
</evidence>
<evidence type="ECO:0000256" key="2">
    <source>
        <dbReference type="ARBA" id="ARBA00009477"/>
    </source>
</evidence>
<dbReference type="GO" id="GO:0005886">
    <property type="term" value="C:plasma membrane"/>
    <property type="evidence" value="ECO:0007669"/>
    <property type="project" value="UniProtKB-SubCell"/>
</dbReference>
<keyword evidence="6 9" id="KW-0812">Transmembrane</keyword>
<comment type="subcellular location">
    <subcellularLocation>
        <location evidence="1 9">Cell inner membrane</location>
        <topology evidence="1 9">Single-pass membrane protein</topology>
    </subcellularLocation>
</comment>
<dbReference type="AlphaFoldDB" id="A0A935TCV1"/>
<organism evidence="13 14">
    <name type="scientific">Candidatus Accumulibacter affinis</name>
    <dbReference type="NCBI Taxonomy" id="2954384"/>
    <lineage>
        <taxon>Bacteria</taxon>
        <taxon>Pseudomonadati</taxon>
        <taxon>Pseudomonadota</taxon>
        <taxon>Betaproteobacteria</taxon>
        <taxon>Candidatus Accumulibacter</taxon>
    </lineage>
</organism>
<dbReference type="SUPFAM" id="SSF111369">
    <property type="entry name" value="HlyD-like secretion proteins"/>
    <property type="match status" value="1"/>
</dbReference>
<dbReference type="NCBIfam" id="TIGR01843">
    <property type="entry name" value="type_I_hlyD"/>
    <property type="match status" value="1"/>
</dbReference>
<reference evidence="13 14" key="1">
    <citation type="submission" date="2020-10" db="EMBL/GenBank/DDBJ databases">
        <title>Connecting structure to function with the recovery of over 1000 high-quality activated sludge metagenome-assembled genomes encoding full-length rRNA genes using long-read sequencing.</title>
        <authorList>
            <person name="Singleton C.M."/>
            <person name="Petriglieri F."/>
            <person name="Kristensen J.M."/>
            <person name="Kirkegaard R.H."/>
            <person name="Michaelsen T.Y."/>
            <person name="Andersen M.H."/>
            <person name="Karst S.M."/>
            <person name="Dueholm M.S."/>
            <person name="Nielsen P.H."/>
            <person name="Albertsen M."/>
        </authorList>
    </citation>
    <scope>NUCLEOTIDE SEQUENCE [LARGE SCALE GENOMIC DNA]</scope>
    <source>
        <strain evidence="13">Fred_18-Q3-R57-64_BAT3C.720</strain>
    </source>
</reference>
<evidence type="ECO:0000256" key="5">
    <source>
        <dbReference type="ARBA" id="ARBA00022519"/>
    </source>
</evidence>
<evidence type="ECO:0000256" key="7">
    <source>
        <dbReference type="ARBA" id="ARBA00022989"/>
    </source>
</evidence>
<accession>A0A935TCV1</accession>
<evidence type="ECO:0000256" key="3">
    <source>
        <dbReference type="ARBA" id="ARBA00022448"/>
    </source>
</evidence>
<dbReference type="GO" id="GO:0015031">
    <property type="term" value="P:protein transport"/>
    <property type="evidence" value="ECO:0007669"/>
    <property type="project" value="InterPro"/>
</dbReference>
<feature type="transmembrane region" description="Helical" evidence="9">
    <location>
        <begin position="32"/>
        <end position="50"/>
    </location>
</feature>
<evidence type="ECO:0000256" key="10">
    <source>
        <dbReference type="SAM" id="Coils"/>
    </source>
</evidence>
<dbReference type="Pfam" id="PF26002">
    <property type="entry name" value="Beta-barrel_AprE"/>
    <property type="match status" value="1"/>
</dbReference>
<dbReference type="EMBL" id="JADJOT010000012">
    <property type="protein sequence ID" value="MBK7956181.1"/>
    <property type="molecule type" value="Genomic_DNA"/>
</dbReference>
<proteinExistence type="inferred from homology"/>
<keyword evidence="3 9" id="KW-0813">Transport</keyword>
<keyword evidence="8 9" id="KW-0472">Membrane</keyword>
<dbReference type="InterPro" id="IPR050739">
    <property type="entry name" value="MFP"/>
</dbReference>
<dbReference type="Pfam" id="PF25994">
    <property type="entry name" value="HH_AprE"/>
    <property type="match status" value="1"/>
</dbReference>
<dbReference type="Proteomes" id="UP000706151">
    <property type="component" value="Unassembled WGS sequence"/>
</dbReference>
<sequence>MDNPKKIQQLLGEFLPHAQAIEWREPPRSSRLTLYVLLAMVLTAIVWATFSEMDKLVVGSGRLVTPLSNLVVQPLEPGILKSIDVRVGQVVAKGTVLATLDPTFASADTGQLQSRSDTLSLQVGRLESELDGKAKFNQWQHATQAELQAKLMAERKATYEARMRQFEESIQRLHASRETNRHDQKVLGQRMKSLQEIETMLGSLETQKFVARARLLEAKEKRLEVERDYRLAVNREKEIQREIAVTEAERATFAKTWRQEAMEKLSTTLQERDEVNEQLSKARLRSSLVTLTASQDAIVLEIGKKSVGSVLRDAEPLFTLVPLDAPLELEMEVAPADIGEIRVGDATRIKVDAYPFQKHGVVVGKVSNISADAFARQLPMGGQGFYYLIRVSLVDTDLRQLPPGPTHLLPGMTTTGEIVTGKRTVISYFLYPVVRLLDESLRER</sequence>
<dbReference type="InterPro" id="IPR058982">
    <property type="entry name" value="Beta-barrel_AprE"/>
</dbReference>
<dbReference type="PRINTS" id="PR01490">
    <property type="entry name" value="RTXTOXIND"/>
</dbReference>
<name>A0A935TCV1_9PROT</name>
<dbReference type="Gene3D" id="2.40.30.170">
    <property type="match status" value="1"/>
</dbReference>
<evidence type="ECO:0000256" key="1">
    <source>
        <dbReference type="ARBA" id="ARBA00004377"/>
    </source>
</evidence>
<dbReference type="PANTHER" id="PTHR30386">
    <property type="entry name" value="MEMBRANE FUSION SUBUNIT OF EMRAB-TOLC MULTIDRUG EFFLUX PUMP"/>
    <property type="match status" value="1"/>
</dbReference>
<keyword evidence="10" id="KW-0175">Coiled coil</keyword>
<feature type="domain" description="AprE-like long alpha-helical hairpin" evidence="11">
    <location>
        <begin position="105"/>
        <end position="283"/>
    </location>
</feature>
<evidence type="ECO:0000256" key="4">
    <source>
        <dbReference type="ARBA" id="ARBA00022475"/>
    </source>
</evidence>
<evidence type="ECO:0000259" key="12">
    <source>
        <dbReference type="Pfam" id="PF26002"/>
    </source>
</evidence>
<gene>
    <name evidence="13" type="ORF">IPK02_20775</name>
</gene>
<keyword evidence="7 9" id="KW-1133">Transmembrane helix</keyword>
<comment type="similarity">
    <text evidence="2 9">Belongs to the membrane fusion protein (MFP) (TC 8.A.1) family.</text>
</comment>
<evidence type="ECO:0000313" key="14">
    <source>
        <dbReference type="Proteomes" id="UP000706151"/>
    </source>
</evidence>
<dbReference type="InterPro" id="IPR010129">
    <property type="entry name" value="T1SS_HlyD"/>
</dbReference>
<evidence type="ECO:0000256" key="6">
    <source>
        <dbReference type="ARBA" id="ARBA00022692"/>
    </source>
</evidence>
<dbReference type="PANTHER" id="PTHR30386:SF26">
    <property type="entry name" value="TRANSPORT PROTEIN COMB"/>
    <property type="match status" value="1"/>
</dbReference>
<dbReference type="InterPro" id="IPR058781">
    <property type="entry name" value="HH_AprE-like"/>
</dbReference>
<keyword evidence="4 9" id="KW-1003">Cell membrane</keyword>
<evidence type="ECO:0000259" key="11">
    <source>
        <dbReference type="Pfam" id="PF25994"/>
    </source>
</evidence>
<comment type="caution">
    <text evidence="13">The sequence shown here is derived from an EMBL/GenBank/DDBJ whole genome shotgun (WGS) entry which is preliminary data.</text>
</comment>
<protein>
    <recommendedName>
        <fullName evidence="9">Membrane fusion protein (MFP) family protein</fullName>
    </recommendedName>
</protein>
<feature type="coiled-coil region" evidence="10">
    <location>
        <begin position="258"/>
        <end position="285"/>
    </location>
</feature>
<keyword evidence="5 9" id="KW-0997">Cell inner membrane</keyword>